<keyword evidence="2" id="KW-1185">Reference proteome</keyword>
<dbReference type="EMBL" id="CP076686">
    <property type="protein sequence ID" value="QWV14420.1"/>
    <property type="molecule type" value="Genomic_DNA"/>
</dbReference>
<evidence type="ECO:0000313" key="2">
    <source>
        <dbReference type="Proteomes" id="UP000683442"/>
    </source>
</evidence>
<name>A0ABX8IKZ5_9GAMM</name>
<dbReference type="Proteomes" id="UP000683442">
    <property type="component" value="Chromosome"/>
</dbReference>
<accession>A0ABX8IKZ5</accession>
<dbReference type="GeneID" id="78559268"/>
<reference evidence="1 2" key="1">
    <citation type="submission" date="2021-06" db="EMBL/GenBank/DDBJ databases">
        <title>Microbial metabolic specificity influences pelagic lipid remineralization.</title>
        <authorList>
            <person name="Behrendt L."/>
            <person name="Hunter J.E."/>
            <person name="Alcolombri U."/>
            <person name="Smriga S."/>
            <person name="Mincer T."/>
            <person name="Lowenstein D.P."/>
            <person name="Peaudecerf F.J."/>
            <person name="Fernandez V.I."/>
            <person name="Fredricks H."/>
            <person name="Almblad H."/>
            <person name="Harrison J.J."/>
            <person name="Stocker R."/>
            <person name="Van Mooy B.A.S."/>
        </authorList>
    </citation>
    <scope>NUCLEOTIDE SEQUENCE [LARGE SCALE GENOMIC DNA]</scope>
    <source>
        <strain evidence="1 2">HP15-B</strain>
    </source>
</reference>
<sequence length="186" mass="20646">MANAETEIDLSNLHQAIIDSIAAQFPSLQTVDDYEQERSRFPAPACFIELTSWDRGGMDPGTEQLAITARFEAHLIIGFRTAQAKREIRKLAGSFSAFLHNQRWGLPVGPAQFIAASPDEIAGMGRNAEHLDEYEVWTVEWEQEVHLGTSIWKGDDTLISEVYVGYSPEVGPDHVDDYVQIVPGGS</sequence>
<evidence type="ECO:0000313" key="1">
    <source>
        <dbReference type="EMBL" id="QWV14420.1"/>
    </source>
</evidence>
<proteinExistence type="predicted"/>
<gene>
    <name evidence="1" type="ORF">KQ249_07455</name>
</gene>
<organism evidence="1 2">
    <name type="scientific">Marinobacter adhaerens</name>
    <dbReference type="NCBI Taxonomy" id="1033846"/>
    <lineage>
        <taxon>Bacteria</taxon>
        <taxon>Pseudomonadati</taxon>
        <taxon>Pseudomonadota</taxon>
        <taxon>Gammaproteobacteria</taxon>
        <taxon>Pseudomonadales</taxon>
        <taxon>Marinobacteraceae</taxon>
        <taxon>Marinobacter</taxon>
    </lineage>
</organism>
<protein>
    <submittedName>
        <fullName evidence="1">Uncharacterized protein</fullName>
    </submittedName>
</protein>
<dbReference type="RefSeq" id="WP_014576183.1">
    <property type="nucleotide sequence ID" value="NZ_CP076686.1"/>
</dbReference>